<dbReference type="EMBL" id="JABRWO010000007">
    <property type="protein sequence ID" value="MBA2115516.1"/>
    <property type="molecule type" value="Genomic_DNA"/>
</dbReference>
<organism evidence="2 3">
    <name type="scientific">Bremerella alba</name>
    <dbReference type="NCBI Taxonomy" id="980252"/>
    <lineage>
        <taxon>Bacteria</taxon>
        <taxon>Pseudomonadati</taxon>
        <taxon>Planctomycetota</taxon>
        <taxon>Planctomycetia</taxon>
        <taxon>Pirellulales</taxon>
        <taxon>Pirellulaceae</taxon>
        <taxon>Bremerella</taxon>
    </lineage>
</organism>
<accession>A0A7V8V623</accession>
<dbReference type="AlphaFoldDB" id="A0A7V8V623"/>
<comment type="caution">
    <text evidence="2">The sequence shown here is derived from an EMBL/GenBank/DDBJ whole genome shotgun (WGS) entry which is preliminary data.</text>
</comment>
<name>A0A7V8V623_9BACT</name>
<keyword evidence="3" id="KW-1185">Reference proteome</keyword>
<evidence type="ECO:0000256" key="1">
    <source>
        <dbReference type="SAM" id="SignalP"/>
    </source>
</evidence>
<keyword evidence="1" id="KW-0732">Signal</keyword>
<evidence type="ECO:0000313" key="2">
    <source>
        <dbReference type="EMBL" id="MBA2115516.1"/>
    </source>
</evidence>
<feature type="chain" id="PRO_5030594452" evidence="1">
    <location>
        <begin position="22"/>
        <end position="74"/>
    </location>
</feature>
<protein>
    <submittedName>
        <fullName evidence="2">Uncharacterized protein</fullName>
    </submittedName>
</protein>
<gene>
    <name evidence="2" type="ORF">HOV93_26980</name>
</gene>
<reference evidence="2 3" key="1">
    <citation type="submission" date="2020-05" db="EMBL/GenBank/DDBJ databases">
        <title>Bremerella alba sp. nov., a novel planctomycete isolated from the surface of the macroalga Fucus spiralis.</title>
        <authorList>
            <person name="Godinho O."/>
            <person name="Botelho R."/>
            <person name="Albuquerque L."/>
            <person name="Wiegand S."/>
            <person name="Da Costa M.S."/>
            <person name="Lobo-Da-Cunha A."/>
            <person name="Jogler C."/>
            <person name="Lage O.M."/>
        </authorList>
    </citation>
    <scope>NUCLEOTIDE SEQUENCE [LARGE SCALE GENOMIC DNA]</scope>
    <source>
        <strain evidence="2 3">FF15</strain>
    </source>
</reference>
<dbReference type="Proteomes" id="UP000551616">
    <property type="component" value="Unassembled WGS sequence"/>
</dbReference>
<dbReference type="RefSeq" id="WP_207396953.1">
    <property type="nucleotide sequence ID" value="NZ_JABRWO010000007.1"/>
</dbReference>
<sequence>MITKIAFGSLLAFGLGFGALAVPGTSAATASQADCCTLGLACCETQEACCEKDKPACCEEGQACCDAVAACCSK</sequence>
<feature type="signal peptide" evidence="1">
    <location>
        <begin position="1"/>
        <end position="21"/>
    </location>
</feature>
<evidence type="ECO:0000313" key="3">
    <source>
        <dbReference type="Proteomes" id="UP000551616"/>
    </source>
</evidence>
<proteinExistence type="predicted"/>